<dbReference type="CDD" id="cd17247">
    <property type="entry name" value="RMtype1_S_Eco2747I-TRD2-CR2_like"/>
    <property type="match status" value="1"/>
</dbReference>
<keyword evidence="2" id="KW-0680">Restriction system</keyword>
<evidence type="ECO:0000256" key="2">
    <source>
        <dbReference type="ARBA" id="ARBA00022747"/>
    </source>
</evidence>
<evidence type="ECO:0000313" key="6">
    <source>
        <dbReference type="Proteomes" id="UP000267448"/>
    </source>
</evidence>
<dbReference type="InterPro" id="IPR044946">
    <property type="entry name" value="Restrct_endonuc_typeI_TRD_sf"/>
</dbReference>
<dbReference type="PANTHER" id="PTHR43140:SF1">
    <property type="entry name" value="TYPE I RESTRICTION ENZYME ECOKI SPECIFICITY SUBUNIT"/>
    <property type="match status" value="1"/>
</dbReference>
<proteinExistence type="inferred from homology"/>
<sequence length="647" mass="71546">MAEHDLLTTDTTAKANVDKLVTEHLDIWTTAIEQKSASGRGSSKKFSLHGIKKLRELILELAVRGKLVPQDEKDEPASVLLERIAAEKAQLVKDKKIKKPKALPEISDDEKPFDLPKGWEWIRLGDYAQIFSGNAFKSGDFSSEVGVKSIKITNAGVGNLIETDEYLPKEFLDLYSSFSVKKDDLILALTRPYISDGLKVSMCPQSYHNSLLNQRVAAIRAYVNPEFAFFMLRSPYVLNTYKNRFSGSGLQPNLKMSDVTDLLIPICSEQEQHRIVAKVDELMSLCDALEAQTEASLVAHQTLVETLLGALLLPSAHKENTNSENKASDAIIDATSSANSPAQVSSLEHAVENSPERTVANSFEQSLTHSFAKDWQRVAEHFDTLFTTSASIDTLKQTILQLAVMGKLVEQDDNDEPADKLLERIKADKTQLIADKKIKKQSAVEAIGEIAALPNSWLQIVVQDFADIRLGSTPSRAESSFWRGDIAWVSSGEVAGNIIKDTSEKITQRGFNNSSTSMIPKRSLLMAIIGQGKTRGQTALLGIDACTNQNVAAFVFNEKQVVPEFVWMWAQSKYEAHRGDGRGGAQPALNGKIVRSFRFPLPPYDEQKRIVAKVDELMVLCDQLKARLTDAQTTQLNLTDAIVEQAV</sequence>
<dbReference type="InterPro" id="IPR000055">
    <property type="entry name" value="Restrct_endonuc_typeI_TRD"/>
</dbReference>
<dbReference type="GO" id="GO:0009307">
    <property type="term" value="P:DNA restriction-modification system"/>
    <property type="evidence" value="ECO:0007669"/>
    <property type="project" value="UniProtKB-KW"/>
</dbReference>
<keyword evidence="3" id="KW-0238">DNA-binding</keyword>
<keyword evidence="5" id="KW-0378">Hydrolase</keyword>
<dbReference type="PANTHER" id="PTHR43140">
    <property type="entry name" value="TYPE-1 RESTRICTION ENZYME ECOKI SPECIFICITY PROTEIN"/>
    <property type="match status" value="1"/>
</dbReference>
<comment type="caution">
    <text evidence="5">The sequence shown here is derived from an EMBL/GenBank/DDBJ whole genome shotgun (WGS) entry which is preliminary data.</text>
</comment>
<dbReference type="AlphaFoldDB" id="A0A3S0LLU0"/>
<comment type="similarity">
    <text evidence="1">Belongs to the type-I restriction system S methylase family.</text>
</comment>
<evidence type="ECO:0000259" key="4">
    <source>
        <dbReference type="Pfam" id="PF01420"/>
    </source>
</evidence>
<name>A0A3S0LLU0_9GAMM</name>
<dbReference type="EMBL" id="RXNU01000006">
    <property type="protein sequence ID" value="RTR38434.1"/>
    <property type="molecule type" value="Genomic_DNA"/>
</dbReference>
<dbReference type="Pfam" id="PF01420">
    <property type="entry name" value="Methylase_S"/>
    <property type="match status" value="2"/>
</dbReference>
<protein>
    <submittedName>
        <fullName evidence="5">Restriction endonuclease subunit S</fullName>
    </submittedName>
</protein>
<dbReference type="SUPFAM" id="SSF116734">
    <property type="entry name" value="DNA methylase specificity domain"/>
    <property type="match status" value="2"/>
</dbReference>
<dbReference type="InterPro" id="IPR051212">
    <property type="entry name" value="Type-I_RE_S_subunit"/>
</dbReference>
<evidence type="ECO:0000313" key="5">
    <source>
        <dbReference type="EMBL" id="RTR38434.1"/>
    </source>
</evidence>
<reference evidence="5 6" key="1">
    <citation type="submission" date="2018-12" db="EMBL/GenBank/DDBJ databases">
        <authorList>
            <person name="Yu L."/>
        </authorList>
    </citation>
    <scope>NUCLEOTIDE SEQUENCE [LARGE SCALE GENOMIC DNA]</scope>
    <source>
        <strain evidence="5 6">HAW-EB2</strain>
    </source>
</reference>
<keyword evidence="5" id="KW-0255">Endonuclease</keyword>
<accession>A0A3S0LLU0</accession>
<dbReference type="Proteomes" id="UP000267448">
    <property type="component" value="Unassembled WGS sequence"/>
</dbReference>
<evidence type="ECO:0000256" key="1">
    <source>
        <dbReference type="ARBA" id="ARBA00010923"/>
    </source>
</evidence>
<dbReference type="GO" id="GO:0003677">
    <property type="term" value="F:DNA binding"/>
    <property type="evidence" value="ECO:0007669"/>
    <property type="project" value="UniProtKB-KW"/>
</dbReference>
<dbReference type="RefSeq" id="WP_126520677.1">
    <property type="nucleotide sequence ID" value="NZ_RXNU01000006.1"/>
</dbReference>
<organism evidence="5 6">
    <name type="scientific">Shewanella canadensis</name>
    <dbReference type="NCBI Taxonomy" id="271096"/>
    <lineage>
        <taxon>Bacteria</taxon>
        <taxon>Pseudomonadati</taxon>
        <taxon>Pseudomonadota</taxon>
        <taxon>Gammaproteobacteria</taxon>
        <taxon>Alteromonadales</taxon>
        <taxon>Shewanellaceae</taxon>
        <taxon>Shewanella</taxon>
    </lineage>
</organism>
<evidence type="ECO:0000256" key="3">
    <source>
        <dbReference type="ARBA" id="ARBA00023125"/>
    </source>
</evidence>
<keyword evidence="6" id="KW-1185">Reference proteome</keyword>
<gene>
    <name evidence="5" type="ORF">EKG38_13005</name>
</gene>
<dbReference type="GO" id="GO:0004519">
    <property type="term" value="F:endonuclease activity"/>
    <property type="evidence" value="ECO:0007669"/>
    <property type="project" value="UniProtKB-KW"/>
</dbReference>
<keyword evidence="5" id="KW-0540">Nuclease</keyword>
<feature type="domain" description="Type I restriction modification DNA specificity" evidence="4">
    <location>
        <begin position="116"/>
        <end position="296"/>
    </location>
</feature>
<feature type="domain" description="Type I restriction modification DNA specificity" evidence="4">
    <location>
        <begin position="459"/>
        <end position="626"/>
    </location>
</feature>
<dbReference type="Gene3D" id="3.90.220.20">
    <property type="entry name" value="DNA methylase specificity domains"/>
    <property type="match status" value="2"/>
</dbReference>
<dbReference type="CDD" id="cd17259">
    <property type="entry name" value="RMtype1_S_StySKI-TRD2-CR2_like"/>
    <property type="match status" value="1"/>
</dbReference>
<dbReference type="OrthoDB" id="398435at2"/>